<feature type="transmembrane region" description="Helical" evidence="10">
    <location>
        <begin position="281"/>
        <end position="304"/>
    </location>
</feature>
<dbReference type="Proteomes" id="UP000694545">
    <property type="component" value="Unplaced"/>
</dbReference>
<dbReference type="InterPro" id="IPR000276">
    <property type="entry name" value="GPCR_Rhodpsn"/>
</dbReference>
<dbReference type="PANTHER" id="PTHR10489">
    <property type="entry name" value="CELL ADHESION MOLECULE"/>
    <property type="match status" value="1"/>
</dbReference>
<evidence type="ECO:0000256" key="2">
    <source>
        <dbReference type="ARBA" id="ARBA00022475"/>
    </source>
</evidence>
<feature type="transmembrane region" description="Helical" evidence="10">
    <location>
        <begin position="33"/>
        <end position="57"/>
    </location>
</feature>
<comment type="subcellular location">
    <subcellularLocation>
        <location evidence="1">Cell membrane</location>
        <topology evidence="1">Multi-pass membrane protein</topology>
    </subcellularLocation>
</comment>
<dbReference type="GO" id="GO:0009897">
    <property type="term" value="C:external side of plasma membrane"/>
    <property type="evidence" value="ECO:0007669"/>
    <property type="project" value="TreeGrafter"/>
</dbReference>
<evidence type="ECO:0000256" key="5">
    <source>
        <dbReference type="ARBA" id="ARBA00023040"/>
    </source>
</evidence>
<dbReference type="GO" id="GO:0019957">
    <property type="term" value="F:C-C chemokine binding"/>
    <property type="evidence" value="ECO:0007669"/>
    <property type="project" value="TreeGrafter"/>
</dbReference>
<dbReference type="PROSITE" id="PS00237">
    <property type="entry name" value="G_PROTEIN_RECEP_F1_1"/>
    <property type="match status" value="1"/>
</dbReference>
<keyword evidence="6 10" id="KW-0472">Membrane</keyword>
<dbReference type="GO" id="GO:0019722">
    <property type="term" value="P:calcium-mediated signaling"/>
    <property type="evidence" value="ECO:0007669"/>
    <property type="project" value="TreeGrafter"/>
</dbReference>
<dbReference type="AlphaFoldDB" id="A0A8D2L985"/>
<dbReference type="GO" id="GO:0007204">
    <property type="term" value="P:positive regulation of cytosolic calcium ion concentration"/>
    <property type="evidence" value="ECO:0007669"/>
    <property type="project" value="TreeGrafter"/>
</dbReference>
<feature type="domain" description="G-protein coupled receptors family 1 profile" evidence="11">
    <location>
        <begin position="49"/>
        <end position="301"/>
    </location>
</feature>
<name>A0A8D2L985_VARKO</name>
<dbReference type="SUPFAM" id="SSF81321">
    <property type="entry name" value="Family A G protein-coupled receptor-like"/>
    <property type="match status" value="1"/>
</dbReference>
<dbReference type="PROSITE" id="PS50262">
    <property type="entry name" value="G_PROTEIN_RECEP_F1_2"/>
    <property type="match status" value="1"/>
</dbReference>
<evidence type="ECO:0000313" key="12">
    <source>
        <dbReference type="Ensembl" id="ENSVKKP00000018743.1"/>
    </source>
</evidence>
<dbReference type="GO" id="GO:0016493">
    <property type="term" value="F:C-C chemokine receptor activity"/>
    <property type="evidence" value="ECO:0007669"/>
    <property type="project" value="TreeGrafter"/>
</dbReference>
<dbReference type="CDD" id="cd14984">
    <property type="entry name" value="7tmA_Chemokine_R"/>
    <property type="match status" value="1"/>
</dbReference>
<keyword evidence="7 9" id="KW-0675">Receptor</keyword>
<reference evidence="12" key="2">
    <citation type="submission" date="2025-09" db="UniProtKB">
        <authorList>
            <consortium name="Ensembl"/>
        </authorList>
    </citation>
    <scope>IDENTIFICATION</scope>
</reference>
<sequence>MSHPASPSPTGSLDIDPATAPCKQDEVGTFARYFGPAVFSVAFVVGLAGNGLVLAVLGRRRCPWPFADGFLFQLAVADLLLVLSLPFWATQFTQPWPFGEALCKLLGALSTLNGYSTAFLLACLSVERCLLIGHPTWLHRHVRPSHVGLCSALLWGLALGLSSVELHFRSVGYTPQAGAVTCHLGFGAREADSWRLGLRLAAFLVGFLLPLLVMALCYCRIVARLRRAQLPHRRPAVRLLAAIVALFALSWGPYHGFVLVDSLERLGHLARDCAREKVLDFGLLFTESLGLLHCCLNPVVYAFLGAKFRRELSRLSPGRGGHWSPRDSQALEDFSRATEPSTAQAGDGSVML</sequence>
<dbReference type="GO" id="GO:0006955">
    <property type="term" value="P:immune response"/>
    <property type="evidence" value="ECO:0007669"/>
    <property type="project" value="TreeGrafter"/>
</dbReference>
<dbReference type="InterPro" id="IPR050119">
    <property type="entry name" value="CCR1-9-like"/>
</dbReference>
<accession>A0A8D2L985</accession>
<dbReference type="GO" id="GO:0060326">
    <property type="term" value="P:cell chemotaxis"/>
    <property type="evidence" value="ECO:0007669"/>
    <property type="project" value="TreeGrafter"/>
</dbReference>
<evidence type="ECO:0000256" key="10">
    <source>
        <dbReference type="SAM" id="Phobius"/>
    </source>
</evidence>
<feature type="transmembrane region" description="Helical" evidence="10">
    <location>
        <begin position="200"/>
        <end position="223"/>
    </location>
</feature>
<evidence type="ECO:0000256" key="9">
    <source>
        <dbReference type="RuleBase" id="RU000688"/>
    </source>
</evidence>
<keyword evidence="5 9" id="KW-0297">G-protein coupled receptor</keyword>
<protein>
    <recommendedName>
        <fullName evidence="11">G-protein coupled receptors family 1 profile domain-containing protein</fullName>
    </recommendedName>
</protein>
<evidence type="ECO:0000256" key="1">
    <source>
        <dbReference type="ARBA" id="ARBA00004651"/>
    </source>
</evidence>
<organism evidence="12 13">
    <name type="scientific">Varanus komodoensis</name>
    <name type="common">Komodo dragon</name>
    <dbReference type="NCBI Taxonomy" id="61221"/>
    <lineage>
        <taxon>Eukaryota</taxon>
        <taxon>Metazoa</taxon>
        <taxon>Chordata</taxon>
        <taxon>Craniata</taxon>
        <taxon>Vertebrata</taxon>
        <taxon>Euteleostomi</taxon>
        <taxon>Lepidosauria</taxon>
        <taxon>Squamata</taxon>
        <taxon>Bifurcata</taxon>
        <taxon>Unidentata</taxon>
        <taxon>Episquamata</taxon>
        <taxon>Toxicofera</taxon>
        <taxon>Anguimorpha</taxon>
        <taxon>Paleoanguimorpha</taxon>
        <taxon>Varanoidea</taxon>
        <taxon>Varanidae</taxon>
        <taxon>Varanus</taxon>
    </lineage>
</organism>
<feature type="transmembrane region" description="Helical" evidence="10">
    <location>
        <begin position="105"/>
        <end position="126"/>
    </location>
</feature>
<dbReference type="OMA" id="WRFADHY"/>
<dbReference type="Pfam" id="PF00001">
    <property type="entry name" value="7tm_1"/>
    <property type="match status" value="1"/>
</dbReference>
<evidence type="ECO:0000259" key="11">
    <source>
        <dbReference type="PROSITE" id="PS50262"/>
    </source>
</evidence>
<evidence type="ECO:0000256" key="8">
    <source>
        <dbReference type="ARBA" id="ARBA00023224"/>
    </source>
</evidence>
<keyword evidence="13" id="KW-1185">Reference proteome</keyword>
<evidence type="ECO:0000256" key="4">
    <source>
        <dbReference type="ARBA" id="ARBA00022989"/>
    </source>
</evidence>
<reference evidence="12" key="1">
    <citation type="submission" date="2025-08" db="UniProtKB">
        <authorList>
            <consortium name="Ensembl"/>
        </authorList>
    </citation>
    <scope>IDENTIFICATION</scope>
</reference>
<feature type="transmembrane region" description="Helical" evidence="10">
    <location>
        <begin position="69"/>
        <end position="89"/>
    </location>
</feature>
<dbReference type="InterPro" id="IPR017452">
    <property type="entry name" value="GPCR_Rhodpsn_7TM"/>
</dbReference>
<dbReference type="InterPro" id="IPR000355">
    <property type="entry name" value="Chemokine_rcpt"/>
</dbReference>
<dbReference type="Ensembl" id="ENSVKKT00000019208.1">
    <property type="protein sequence ID" value="ENSVKKP00000018743.1"/>
    <property type="gene ID" value="ENSVKKG00000012748.1"/>
</dbReference>
<keyword evidence="4 10" id="KW-1133">Transmembrane helix</keyword>
<keyword evidence="2" id="KW-1003">Cell membrane</keyword>
<keyword evidence="8 9" id="KW-0807">Transducer</keyword>
<proteinExistence type="inferred from homology"/>
<evidence type="ECO:0000256" key="3">
    <source>
        <dbReference type="ARBA" id="ARBA00022692"/>
    </source>
</evidence>
<dbReference type="PRINTS" id="PR00237">
    <property type="entry name" value="GPCRRHODOPSN"/>
</dbReference>
<comment type="similarity">
    <text evidence="9">Belongs to the G-protein coupled receptor 1 family.</text>
</comment>
<dbReference type="Gene3D" id="1.20.1070.10">
    <property type="entry name" value="Rhodopsin 7-helix transmembrane proteins"/>
    <property type="match status" value="1"/>
</dbReference>
<keyword evidence="3 9" id="KW-0812">Transmembrane</keyword>
<dbReference type="PANTHER" id="PTHR10489:SF947">
    <property type="entry name" value="C-X-C CHEMOKINE RECEPTOR TYPE 3-2"/>
    <property type="match status" value="1"/>
</dbReference>
<evidence type="ECO:0000256" key="7">
    <source>
        <dbReference type="ARBA" id="ARBA00023170"/>
    </source>
</evidence>
<evidence type="ECO:0000256" key="6">
    <source>
        <dbReference type="ARBA" id="ARBA00023136"/>
    </source>
</evidence>
<feature type="transmembrane region" description="Helical" evidence="10">
    <location>
        <begin position="147"/>
        <end position="164"/>
    </location>
</feature>
<dbReference type="PRINTS" id="PR00657">
    <property type="entry name" value="CCCHEMOKINER"/>
</dbReference>
<evidence type="ECO:0000313" key="13">
    <source>
        <dbReference type="Proteomes" id="UP000694545"/>
    </source>
</evidence>
<feature type="transmembrane region" description="Helical" evidence="10">
    <location>
        <begin position="235"/>
        <end position="254"/>
    </location>
</feature>